<feature type="binding site" evidence="7">
    <location>
        <position position="314"/>
    </location>
    <ligand>
        <name>[4Fe-4S] cluster</name>
        <dbReference type="ChEBI" id="CHEBI:49883"/>
    </ligand>
</feature>
<dbReference type="InterPro" id="IPR045854">
    <property type="entry name" value="NO2/SO3_Rdtase_4Fe4S_sf"/>
</dbReference>
<dbReference type="RefSeq" id="WP_121940346.1">
    <property type="nucleotide sequence ID" value="NZ_REFR01000016.1"/>
</dbReference>
<keyword evidence="3 7" id="KW-0560">Oxidoreductase</keyword>
<feature type="binding site" evidence="7">
    <location>
        <position position="307"/>
    </location>
    <ligand>
        <name>[4Fe-4S] cluster</name>
        <dbReference type="ChEBI" id="CHEBI:49883"/>
    </ligand>
</feature>
<dbReference type="InterPro" id="IPR016425">
    <property type="entry name" value="IspG_bac"/>
</dbReference>
<dbReference type="GO" id="GO:0051539">
    <property type="term" value="F:4 iron, 4 sulfur cluster binding"/>
    <property type="evidence" value="ECO:0007669"/>
    <property type="project" value="UniProtKB-UniRule"/>
</dbReference>
<dbReference type="EMBL" id="REFR01000016">
    <property type="protein sequence ID" value="RMB01532.1"/>
    <property type="molecule type" value="Genomic_DNA"/>
</dbReference>
<dbReference type="GO" id="GO:0046429">
    <property type="term" value="F:4-hydroxy-3-methylbut-2-en-1-yl diphosphate synthase activity (ferredoxin)"/>
    <property type="evidence" value="ECO:0007669"/>
    <property type="project" value="UniProtKB-UniRule"/>
</dbReference>
<keyword evidence="11" id="KW-1185">Reference proteome</keyword>
<dbReference type="InterPro" id="IPR011005">
    <property type="entry name" value="Dihydropteroate_synth-like_sf"/>
</dbReference>
<evidence type="ECO:0000256" key="6">
    <source>
        <dbReference type="ARBA" id="ARBA00023229"/>
    </source>
</evidence>
<dbReference type="GO" id="GO:0016114">
    <property type="term" value="P:terpenoid biosynthetic process"/>
    <property type="evidence" value="ECO:0007669"/>
    <property type="project" value="InterPro"/>
</dbReference>
<dbReference type="InParanoid" id="A0A3M0BWX5"/>
<evidence type="ECO:0000256" key="3">
    <source>
        <dbReference type="ARBA" id="ARBA00023002"/>
    </source>
</evidence>
<organism evidence="10 11">
    <name type="scientific">Eilatimonas milleporae</name>
    <dbReference type="NCBI Taxonomy" id="911205"/>
    <lineage>
        <taxon>Bacteria</taxon>
        <taxon>Pseudomonadati</taxon>
        <taxon>Pseudomonadota</taxon>
        <taxon>Alphaproteobacteria</taxon>
        <taxon>Kordiimonadales</taxon>
        <taxon>Kordiimonadaceae</taxon>
        <taxon>Eilatimonas</taxon>
    </lineage>
</organism>
<evidence type="ECO:0000256" key="1">
    <source>
        <dbReference type="ARBA" id="ARBA00022485"/>
    </source>
</evidence>
<feature type="domain" description="IspG C-terminal" evidence="9">
    <location>
        <begin position="269"/>
        <end position="356"/>
    </location>
</feature>
<evidence type="ECO:0000256" key="7">
    <source>
        <dbReference type="HAMAP-Rule" id="MF_00159"/>
    </source>
</evidence>
<evidence type="ECO:0000256" key="2">
    <source>
        <dbReference type="ARBA" id="ARBA00022723"/>
    </source>
</evidence>
<comment type="caution">
    <text evidence="10">The sequence shown here is derived from an EMBL/GenBank/DDBJ whole genome shotgun (WGS) entry which is preliminary data.</text>
</comment>
<feature type="binding site" evidence="7">
    <location>
        <position position="275"/>
    </location>
    <ligand>
        <name>[4Fe-4S] cluster</name>
        <dbReference type="ChEBI" id="CHEBI:49883"/>
    </ligand>
</feature>
<keyword evidence="6 7" id="KW-0414">Isoprene biosynthesis</keyword>
<comment type="cofactor">
    <cofactor evidence="7">
        <name>[4Fe-4S] cluster</name>
        <dbReference type="ChEBI" id="CHEBI:49883"/>
    </cofactor>
    <text evidence="7">Binds 1 [4Fe-4S] cluster.</text>
</comment>
<dbReference type="NCBIfam" id="NF001540">
    <property type="entry name" value="PRK00366.1"/>
    <property type="match status" value="1"/>
</dbReference>
<dbReference type="FunCoup" id="A0A3M0BWX5">
    <property type="interactions" value="331"/>
</dbReference>
<comment type="pathway">
    <text evidence="7">Isoprenoid biosynthesis; isopentenyl diphosphate biosynthesis via DXP pathway; isopentenyl diphosphate from 1-deoxy-D-xylulose 5-phosphate: step 5/6.</text>
</comment>
<feature type="binding site" evidence="7">
    <location>
        <position position="272"/>
    </location>
    <ligand>
        <name>[4Fe-4S] cluster</name>
        <dbReference type="ChEBI" id="CHEBI:49883"/>
    </ligand>
</feature>
<keyword evidence="2 7" id="KW-0479">Metal-binding</keyword>
<keyword evidence="1 7" id="KW-0004">4Fe-4S</keyword>
<evidence type="ECO:0000313" key="11">
    <source>
        <dbReference type="Proteomes" id="UP000271227"/>
    </source>
</evidence>
<evidence type="ECO:0000256" key="4">
    <source>
        <dbReference type="ARBA" id="ARBA00023004"/>
    </source>
</evidence>
<evidence type="ECO:0000313" key="10">
    <source>
        <dbReference type="EMBL" id="RMB01532.1"/>
    </source>
</evidence>
<dbReference type="InterPro" id="IPR058578">
    <property type="entry name" value="IspG_TIM"/>
</dbReference>
<evidence type="ECO:0000259" key="9">
    <source>
        <dbReference type="Pfam" id="PF26540"/>
    </source>
</evidence>
<dbReference type="UniPathway" id="UPA00056">
    <property type="reaction ID" value="UER00096"/>
</dbReference>
<dbReference type="NCBIfam" id="TIGR00612">
    <property type="entry name" value="ispG_gcpE"/>
    <property type="match status" value="1"/>
</dbReference>
<evidence type="ECO:0000256" key="5">
    <source>
        <dbReference type="ARBA" id="ARBA00023014"/>
    </source>
</evidence>
<dbReference type="GO" id="GO:0005506">
    <property type="term" value="F:iron ion binding"/>
    <property type="evidence" value="ECO:0007669"/>
    <property type="project" value="InterPro"/>
</dbReference>
<dbReference type="Pfam" id="PF04551">
    <property type="entry name" value="GcpE"/>
    <property type="match status" value="1"/>
</dbReference>
<comment type="catalytic activity">
    <reaction evidence="7">
        <text>(2E)-4-hydroxy-3-methylbut-2-enyl diphosphate + oxidized [flavodoxin] + H2O + 2 H(+) = 2-C-methyl-D-erythritol 2,4-cyclic diphosphate + reduced [flavodoxin]</text>
        <dbReference type="Rhea" id="RHEA:43604"/>
        <dbReference type="Rhea" id="RHEA-COMP:10622"/>
        <dbReference type="Rhea" id="RHEA-COMP:10623"/>
        <dbReference type="ChEBI" id="CHEBI:15377"/>
        <dbReference type="ChEBI" id="CHEBI:15378"/>
        <dbReference type="ChEBI" id="CHEBI:57618"/>
        <dbReference type="ChEBI" id="CHEBI:58210"/>
        <dbReference type="ChEBI" id="CHEBI:58483"/>
        <dbReference type="ChEBI" id="CHEBI:128753"/>
        <dbReference type="EC" id="1.17.7.3"/>
    </reaction>
</comment>
<dbReference type="PIRSF" id="PIRSF004640">
    <property type="entry name" value="IspG"/>
    <property type="match status" value="1"/>
</dbReference>
<dbReference type="InterPro" id="IPR058579">
    <property type="entry name" value="IspG_C"/>
</dbReference>
<dbReference type="PANTHER" id="PTHR30454:SF0">
    <property type="entry name" value="4-HYDROXY-3-METHYLBUT-2-EN-1-YL DIPHOSPHATE SYNTHASE (FERREDOXIN), CHLOROPLASTIC"/>
    <property type="match status" value="1"/>
</dbReference>
<protein>
    <recommendedName>
        <fullName evidence="7">4-hydroxy-3-methylbut-2-en-1-yl diphosphate synthase (flavodoxin)</fullName>
        <ecNumber evidence="7">1.17.7.3</ecNumber>
    </recommendedName>
    <alternativeName>
        <fullName evidence="7">1-hydroxy-2-methyl-2-(E)-butenyl 4-diphosphate synthase</fullName>
    </alternativeName>
</protein>
<keyword evidence="4 7" id="KW-0408">Iron</keyword>
<dbReference type="OrthoDB" id="9803214at2"/>
<name>A0A3M0BWX5_9PROT</name>
<keyword evidence="5 7" id="KW-0411">Iron-sulfur</keyword>
<dbReference type="Gene3D" id="3.30.413.10">
    <property type="entry name" value="Sulfite Reductase Hemoprotein, domain 1"/>
    <property type="match status" value="1"/>
</dbReference>
<proteinExistence type="inferred from homology"/>
<feature type="domain" description="IspG TIM-barrel" evidence="8">
    <location>
        <begin position="15"/>
        <end position="253"/>
    </location>
</feature>
<accession>A0A3M0BWX5</accession>
<dbReference type="EC" id="1.17.7.3" evidence="7"/>
<dbReference type="SUPFAM" id="SSF51412">
    <property type="entry name" value="Inosine monophosphate dehydrogenase (IMPDH)"/>
    <property type="match status" value="1"/>
</dbReference>
<gene>
    <name evidence="7" type="primary">ispG</name>
    <name evidence="10" type="ORF">BXY39_3719</name>
</gene>
<reference evidence="10 11" key="1">
    <citation type="submission" date="2018-10" db="EMBL/GenBank/DDBJ databases">
        <title>Genomic Encyclopedia of Archaeal and Bacterial Type Strains, Phase II (KMG-II): from individual species to whole genera.</title>
        <authorList>
            <person name="Goeker M."/>
        </authorList>
    </citation>
    <scope>NUCLEOTIDE SEQUENCE [LARGE SCALE GENOMIC DNA]</scope>
    <source>
        <strain evidence="10 11">DSM 25217</strain>
    </source>
</reference>
<dbReference type="Gene3D" id="3.20.20.20">
    <property type="entry name" value="Dihydropteroate synthase-like"/>
    <property type="match status" value="1"/>
</dbReference>
<dbReference type="FunFam" id="3.20.20.20:FF:000001">
    <property type="entry name" value="4-hydroxy-3-methylbut-2-en-1-yl diphosphate synthase (flavodoxin)"/>
    <property type="match status" value="1"/>
</dbReference>
<dbReference type="InterPro" id="IPR004588">
    <property type="entry name" value="IspG_bac-typ"/>
</dbReference>
<dbReference type="SUPFAM" id="SSF56014">
    <property type="entry name" value="Nitrite and sulphite reductase 4Fe-4S domain-like"/>
    <property type="match status" value="1"/>
</dbReference>
<dbReference type="AlphaFoldDB" id="A0A3M0BWX5"/>
<comment type="function">
    <text evidence="7">Converts 2C-methyl-D-erythritol 2,4-cyclodiphosphate (ME-2,4cPP) into 1-hydroxy-2-methyl-2-(E)-butenyl 4-diphosphate.</text>
</comment>
<dbReference type="GO" id="GO:0019288">
    <property type="term" value="P:isopentenyl diphosphate biosynthetic process, methylerythritol 4-phosphate pathway"/>
    <property type="evidence" value="ECO:0007669"/>
    <property type="project" value="UniProtKB-UniRule"/>
</dbReference>
<dbReference type="HAMAP" id="MF_00159">
    <property type="entry name" value="IspG"/>
    <property type="match status" value="1"/>
</dbReference>
<dbReference type="Proteomes" id="UP000271227">
    <property type="component" value="Unassembled WGS sequence"/>
</dbReference>
<dbReference type="PANTHER" id="PTHR30454">
    <property type="entry name" value="4-HYDROXY-3-METHYLBUT-2-EN-1-YL DIPHOSPHATE SYNTHASE"/>
    <property type="match status" value="1"/>
</dbReference>
<evidence type="ECO:0000259" key="8">
    <source>
        <dbReference type="Pfam" id="PF04551"/>
    </source>
</evidence>
<dbReference type="GO" id="GO:0141197">
    <property type="term" value="F:4-hydroxy-3-methylbut-2-enyl-diphosphate synthase activity (flavodoxin)"/>
    <property type="evidence" value="ECO:0007669"/>
    <property type="project" value="UniProtKB-EC"/>
</dbReference>
<dbReference type="Pfam" id="PF26540">
    <property type="entry name" value="GcpE_C"/>
    <property type="match status" value="1"/>
</dbReference>
<comment type="similarity">
    <text evidence="7">Belongs to the IspG family.</text>
</comment>
<sequence>MSLRPWRDIYRRKCRQIMVGNVPVGGNAPITVQTMTNTLTSDVSGTIAQIRQAEEAGADIVRVSCPDEASTAALKQITRAAQVPIVADIHFHYKRALEAADAGAACLRINPGNIGSAERVREVVRAAKDNGCAIRIGVNGGSLEKHLLEKYGEPCPEALVESALEHARILEDNDFREFKISVKASDVFLAVAAYQGLADACEYPLHLGITEAGALRGGTVKSSIGIGALLWAGIGDTIRVSLSADPVEEIKVGFDILKSLGLRHRGVRIVSCPSCARQAFPVIKTVEILEERLAHISVPLSLSIIGCVVNGPGEARETDIGLTGGGNGNHMVYLSGVTDHKITDDTLVDHIVDLVEQKAAEIEAAERAGAHAAQ</sequence>